<evidence type="ECO:0000259" key="2">
    <source>
        <dbReference type="Pfam" id="PF08158"/>
    </source>
</evidence>
<feature type="region of interest" description="Disordered" evidence="1">
    <location>
        <begin position="141"/>
        <end position="163"/>
    </location>
</feature>
<dbReference type="Proteomes" id="UP000054561">
    <property type="component" value="Unassembled WGS sequence"/>
</dbReference>
<dbReference type="InterPro" id="IPR016024">
    <property type="entry name" value="ARM-type_fold"/>
</dbReference>
<dbReference type="AlphaFoldDB" id="A0A0D9QJ12"/>
<dbReference type="SUPFAM" id="SSF48371">
    <property type="entry name" value="ARM repeat"/>
    <property type="match status" value="1"/>
</dbReference>
<dbReference type="PANTHER" id="PTHR12730">
    <property type="entry name" value="HSDA/SDA1-RELATED"/>
    <property type="match status" value="1"/>
</dbReference>
<feature type="compositionally biased region" description="Basic and acidic residues" evidence="1">
    <location>
        <begin position="777"/>
        <end position="790"/>
    </location>
</feature>
<feature type="region of interest" description="Disordered" evidence="1">
    <location>
        <begin position="890"/>
        <end position="913"/>
    </location>
</feature>
<dbReference type="OrthoDB" id="2196187at2759"/>
<dbReference type="InterPro" id="IPR027312">
    <property type="entry name" value="Sda1"/>
</dbReference>
<dbReference type="GeneID" id="24268615"/>
<dbReference type="GO" id="GO:0005730">
    <property type="term" value="C:nucleolus"/>
    <property type="evidence" value="ECO:0007669"/>
    <property type="project" value="TreeGrafter"/>
</dbReference>
<organism evidence="3 4">
    <name type="scientific">Plasmodium fragile</name>
    <dbReference type="NCBI Taxonomy" id="5857"/>
    <lineage>
        <taxon>Eukaryota</taxon>
        <taxon>Sar</taxon>
        <taxon>Alveolata</taxon>
        <taxon>Apicomplexa</taxon>
        <taxon>Aconoidasida</taxon>
        <taxon>Haemosporida</taxon>
        <taxon>Plasmodiidae</taxon>
        <taxon>Plasmodium</taxon>
        <taxon>Plasmodium (Plasmodium)</taxon>
    </lineage>
</organism>
<dbReference type="InterPro" id="IPR012977">
    <property type="entry name" value="SDA1_N"/>
</dbReference>
<dbReference type="GO" id="GO:0042273">
    <property type="term" value="P:ribosomal large subunit biogenesis"/>
    <property type="evidence" value="ECO:0007669"/>
    <property type="project" value="InterPro"/>
</dbReference>
<dbReference type="EMBL" id="KQ001681">
    <property type="protein sequence ID" value="KJP87019.1"/>
    <property type="molecule type" value="Genomic_DNA"/>
</dbReference>
<feature type="region of interest" description="Disordered" evidence="1">
    <location>
        <begin position="76"/>
        <end position="126"/>
    </location>
</feature>
<feature type="domain" description="SDA1 N-terminal" evidence="2">
    <location>
        <begin position="461"/>
        <end position="616"/>
    </location>
</feature>
<dbReference type="RefSeq" id="XP_012336345.1">
    <property type="nucleotide sequence ID" value="XM_012480922.1"/>
</dbReference>
<evidence type="ECO:0000256" key="1">
    <source>
        <dbReference type="SAM" id="MobiDB-lite"/>
    </source>
</evidence>
<sequence>MEAKLKKKKYLNHLQQNICRNPQLYQHDFYEQFEQFLFNYGVVLLNPFKKNDLFCNQLSFLSYTVRFFCPDGGGAARRSSDGGAAGPDADPLSDPGHDHDNDEDLLCDSDNGERDGEEEEEDELHRMKLEEKRKEIWNTMKSKAEAEGGENAAKRRREEEKKRLKENPLLPYEDLNEYINLLMVADKAEINFAEELFFLTSQLLVKHKNNLYVSILLSILKTLRQMKRSIEVLRYLQVLIFLCDVNLSKVKMFLFKSVVETIVQVHRTPRRGSSTAGPKVAEEILHLLHEAYVENSQRKRIQKKYASSGSSGDPTRRPYLSNVPITESLNNFSCSVLIELIKKKIYVTKTNINFLCEGVFYKNEKIVKCICFCLLGKFENKEFVIRVTKEKINTNEQMGMLKSISNQTHQKLTKAKIKKLHQKKEKILSNMYKGSNPNNGLASSDEDGANGRGGSGGGRTDEHASSHHKTNYTFIDLLFDPHTFSNNIFNLICTKYKNNHGTVKLLLLNILCRLHHRNHIVEENLFLYYENVLDSLKSKMLLPKYLSAFIQCIHSTTPPMYVIRIVHVLVKKFLYDNTSEEFIYLIINTIIQIVTKCPAALDEEVFEAVLVFKDYKNKNTATLIRRFINLCKEVNPELLDRKFLDKKTALLMQRRKILSSVSGVPPDTASILQYSYLLRAGQRHHDGDSGGDEEEEEEEEEEDDDDDGGEHDEEGEDNDSGEDQEEEGRDQDDEEEEEGEESGVDVEEDTTPGEGATEEEASEEDELTAPNGDDCMGDDRMGNDRPDKQARKARRREAKVKKEQSILQTNAQILSQKILTDEDFRKLRRMRDYVVNNKQVVMADLQDICNADYSEDDSGSSADEGQERIITHEDLLLKKKIKKQDMMKMKIKKKSQSDNRFKTNKEKEKKKSVMMLTQKLRRKKQKNAIVQYGKMKKKLKGKLAARAKKRGILQKRIAKKLSRRRR</sequence>
<feature type="compositionally biased region" description="Acidic residues" evidence="1">
    <location>
        <begin position="689"/>
        <end position="767"/>
    </location>
</feature>
<proteinExistence type="predicted"/>
<name>A0A0D9QJ12_PLAFR</name>
<dbReference type="Pfam" id="PF08158">
    <property type="entry name" value="SDA1_HEAT"/>
    <property type="match status" value="1"/>
</dbReference>
<evidence type="ECO:0000313" key="3">
    <source>
        <dbReference type="EMBL" id="KJP87019.1"/>
    </source>
</evidence>
<protein>
    <recommendedName>
        <fullName evidence="2">SDA1 N-terminal domain-containing protein</fullName>
    </recommendedName>
</protein>
<evidence type="ECO:0000313" key="4">
    <source>
        <dbReference type="Proteomes" id="UP000054561"/>
    </source>
</evidence>
<dbReference type="OMA" id="YINLLMV"/>
<feature type="region of interest" description="Disordered" evidence="1">
    <location>
        <begin position="682"/>
        <end position="805"/>
    </location>
</feature>
<feature type="compositionally biased region" description="Polar residues" evidence="1">
    <location>
        <begin position="432"/>
        <end position="442"/>
    </location>
</feature>
<reference evidence="3 4" key="1">
    <citation type="submission" date="2014-03" db="EMBL/GenBank/DDBJ databases">
        <title>The Genome Sequence of Plasmodium fragile nilgiri.</title>
        <authorList>
            <consortium name="The Broad Institute Genomics Platform"/>
            <consortium name="The Broad Institute Genome Sequencing Center for Infectious Disease"/>
            <person name="Neafsey D."/>
            <person name="Duraisingh M."/>
            <person name="Young S.K."/>
            <person name="Zeng Q."/>
            <person name="Gargeya S."/>
            <person name="Abouelleil A."/>
            <person name="Alvarado L."/>
            <person name="Chapman S.B."/>
            <person name="Gainer-Dewar J."/>
            <person name="Goldberg J."/>
            <person name="Griggs A."/>
            <person name="Gujja S."/>
            <person name="Hansen M."/>
            <person name="Howarth C."/>
            <person name="Imamovic A."/>
            <person name="Larimer J."/>
            <person name="Pearson M."/>
            <person name="Poon T.W."/>
            <person name="Priest M."/>
            <person name="Roberts A."/>
            <person name="Saif S."/>
            <person name="Shea T."/>
            <person name="Sykes S."/>
            <person name="Wortman J."/>
            <person name="Nusbaum C."/>
            <person name="Birren B."/>
        </authorList>
    </citation>
    <scope>NUCLEOTIDE SEQUENCE [LARGE SCALE GENOMIC DNA]</scope>
    <source>
        <strain evidence="4">nilgiri</strain>
    </source>
</reference>
<feature type="compositionally biased region" description="Basic and acidic residues" evidence="1">
    <location>
        <begin position="895"/>
        <end position="911"/>
    </location>
</feature>
<keyword evidence="4" id="KW-1185">Reference proteome</keyword>
<dbReference type="PANTHER" id="PTHR12730:SF0">
    <property type="entry name" value="PROTEIN SDA1 HOMOLOG"/>
    <property type="match status" value="1"/>
</dbReference>
<gene>
    <name evidence="3" type="ORF">AK88_03301</name>
</gene>
<dbReference type="VEuPathDB" id="PlasmoDB:AK88_03301"/>
<dbReference type="GO" id="GO:0000055">
    <property type="term" value="P:ribosomal large subunit export from nucleus"/>
    <property type="evidence" value="ECO:0007669"/>
    <property type="project" value="InterPro"/>
</dbReference>
<feature type="region of interest" description="Disordered" evidence="1">
    <location>
        <begin position="430"/>
        <end position="465"/>
    </location>
</feature>
<accession>A0A0D9QJ12</accession>